<feature type="compositionally biased region" description="Polar residues" evidence="1">
    <location>
        <begin position="174"/>
        <end position="183"/>
    </location>
</feature>
<dbReference type="Proteomes" id="UP001278500">
    <property type="component" value="Unassembled WGS sequence"/>
</dbReference>
<dbReference type="AlphaFoldDB" id="A0AAE0IZV3"/>
<comment type="caution">
    <text evidence="2">The sequence shown here is derived from an EMBL/GenBank/DDBJ whole genome shotgun (WGS) entry which is preliminary data.</text>
</comment>
<dbReference type="EMBL" id="JAUEPP010000011">
    <property type="protein sequence ID" value="KAK3334373.1"/>
    <property type="molecule type" value="Genomic_DNA"/>
</dbReference>
<reference evidence="2" key="2">
    <citation type="submission" date="2023-06" db="EMBL/GenBank/DDBJ databases">
        <authorList>
            <consortium name="Lawrence Berkeley National Laboratory"/>
            <person name="Haridas S."/>
            <person name="Hensen N."/>
            <person name="Bonometti L."/>
            <person name="Westerberg I."/>
            <person name="Brannstrom I.O."/>
            <person name="Guillou S."/>
            <person name="Cros-Aarteil S."/>
            <person name="Calhoun S."/>
            <person name="Kuo A."/>
            <person name="Mondo S."/>
            <person name="Pangilinan J."/>
            <person name="Riley R."/>
            <person name="Labutti K."/>
            <person name="Andreopoulos B."/>
            <person name="Lipzen A."/>
            <person name="Chen C."/>
            <person name="Yanf M."/>
            <person name="Daum C."/>
            <person name="Ng V."/>
            <person name="Clum A."/>
            <person name="Steindorff A."/>
            <person name="Ohm R."/>
            <person name="Martin F."/>
            <person name="Silar P."/>
            <person name="Natvig D."/>
            <person name="Lalanne C."/>
            <person name="Gautier V."/>
            <person name="Ament-Velasquez S.L."/>
            <person name="Kruys A."/>
            <person name="Hutchinson M.I."/>
            <person name="Powell A.J."/>
            <person name="Barry K."/>
            <person name="Miller A.N."/>
            <person name="Grigoriev I.V."/>
            <person name="Debuchy R."/>
            <person name="Gladieux P."/>
            <person name="Thoren M.H."/>
            <person name="Johannesson H."/>
        </authorList>
    </citation>
    <scope>NUCLEOTIDE SEQUENCE</scope>
    <source>
        <strain evidence="2">CBS 560.94</strain>
    </source>
</reference>
<name>A0AAE0IZV3_9PEZI</name>
<dbReference type="GeneID" id="87867479"/>
<proteinExistence type="predicted"/>
<organism evidence="2 3">
    <name type="scientific">Neurospora tetraspora</name>
    <dbReference type="NCBI Taxonomy" id="94610"/>
    <lineage>
        <taxon>Eukaryota</taxon>
        <taxon>Fungi</taxon>
        <taxon>Dikarya</taxon>
        <taxon>Ascomycota</taxon>
        <taxon>Pezizomycotina</taxon>
        <taxon>Sordariomycetes</taxon>
        <taxon>Sordariomycetidae</taxon>
        <taxon>Sordariales</taxon>
        <taxon>Sordariaceae</taxon>
        <taxon>Neurospora</taxon>
    </lineage>
</organism>
<sequence>MLRRRLGRETNPDDLIFNPQAYNFKSDPNIVWLQDPLECFRQDEARQFEQVQQIIRERLRGLGPGVDYAVVRAGPHDTQNEHDELGTVVRWTNNRTGRTYNVTSDADLHITLYAGMKNGKRGDELYFQGHIYLEKKQRPDSDDSGDFDYVYLADPSTRLYPKPGEPPASEEWHYTTNTFRKTS</sequence>
<accession>A0AAE0IZV3</accession>
<dbReference type="RefSeq" id="XP_062676539.1">
    <property type="nucleotide sequence ID" value="XM_062830325.1"/>
</dbReference>
<reference evidence="2" key="1">
    <citation type="journal article" date="2023" name="Mol. Phylogenet. Evol.">
        <title>Genome-scale phylogeny and comparative genomics of the fungal order Sordariales.</title>
        <authorList>
            <person name="Hensen N."/>
            <person name="Bonometti L."/>
            <person name="Westerberg I."/>
            <person name="Brannstrom I.O."/>
            <person name="Guillou S."/>
            <person name="Cros-Aarteil S."/>
            <person name="Calhoun S."/>
            <person name="Haridas S."/>
            <person name="Kuo A."/>
            <person name="Mondo S."/>
            <person name="Pangilinan J."/>
            <person name="Riley R."/>
            <person name="LaButti K."/>
            <person name="Andreopoulos B."/>
            <person name="Lipzen A."/>
            <person name="Chen C."/>
            <person name="Yan M."/>
            <person name="Daum C."/>
            <person name="Ng V."/>
            <person name="Clum A."/>
            <person name="Steindorff A."/>
            <person name="Ohm R.A."/>
            <person name="Martin F."/>
            <person name="Silar P."/>
            <person name="Natvig D.O."/>
            <person name="Lalanne C."/>
            <person name="Gautier V."/>
            <person name="Ament-Velasquez S.L."/>
            <person name="Kruys A."/>
            <person name="Hutchinson M.I."/>
            <person name="Powell A.J."/>
            <person name="Barry K."/>
            <person name="Miller A.N."/>
            <person name="Grigoriev I.V."/>
            <person name="Debuchy R."/>
            <person name="Gladieux P."/>
            <person name="Hiltunen Thoren M."/>
            <person name="Johannesson H."/>
        </authorList>
    </citation>
    <scope>NUCLEOTIDE SEQUENCE</scope>
    <source>
        <strain evidence="2">CBS 560.94</strain>
    </source>
</reference>
<evidence type="ECO:0000313" key="2">
    <source>
        <dbReference type="EMBL" id="KAK3334373.1"/>
    </source>
</evidence>
<protein>
    <submittedName>
        <fullName evidence="2">Uncharacterized protein</fullName>
    </submittedName>
</protein>
<evidence type="ECO:0000256" key="1">
    <source>
        <dbReference type="SAM" id="MobiDB-lite"/>
    </source>
</evidence>
<keyword evidence="3" id="KW-1185">Reference proteome</keyword>
<evidence type="ECO:0000313" key="3">
    <source>
        <dbReference type="Proteomes" id="UP001278500"/>
    </source>
</evidence>
<feature type="region of interest" description="Disordered" evidence="1">
    <location>
        <begin position="158"/>
        <end position="183"/>
    </location>
</feature>
<gene>
    <name evidence="2" type="ORF">B0H65DRAFT_566462</name>
</gene>